<proteinExistence type="predicted"/>
<name>A0ABZ2KKI5_9BACT</name>
<sequence>MSLIAAALLVAGGAFVGGWLARATRKVPELPSPEGEGDSDEANDGLGAPKVDPFAAFGCRLGDVVLASDGEEAWLESAIVFSEEVPVLVLFLAPNAGADRAVLVRPKPHEDLVWLTAAPHMAEASNWGPSEEPPSSLVHHGERFERLRRLPLSAERHGPSAPDLGDVVLFAEYKSATDRRLVAILAGTRVLVWEGRMLGPGLYEVLPSQSS</sequence>
<feature type="region of interest" description="Disordered" evidence="1">
    <location>
        <begin position="28"/>
        <end position="47"/>
    </location>
</feature>
<evidence type="ECO:0000313" key="2">
    <source>
        <dbReference type="EMBL" id="WXA98095.1"/>
    </source>
</evidence>
<accession>A0ABZ2KKI5</accession>
<keyword evidence="3" id="KW-1185">Reference proteome</keyword>
<evidence type="ECO:0000256" key="1">
    <source>
        <dbReference type="SAM" id="MobiDB-lite"/>
    </source>
</evidence>
<dbReference type="Proteomes" id="UP001379533">
    <property type="component" value="Chromosome"/>
</dbReference>
<protein>
    <recommendedName>
        <fullName evidence="4">DUF4178 domain-containing protein</fullName>
    </recommendedName>
</protein>
<dbReference type="RefSeq" id="WP_394848707.1">
    <property type="nucleotide sequence ID" value="NZ_CP089982.1"/>
</dbReference>
<organism evidence="2 3">
    <name type="scientific">Pendulispora brunnea</name>
    <dbReference type="NCBI Taxonomy" id="2905690"/>
    <lineage>
        <taxon>Bacteria</taxon>
        <taxon>Pseudomonadati</taxon>
        <taxon>Myxococcota</taxon>
        <taxon>Myxococcia</taxon>
        <taxon>Myxococcales</taxon>
        <taxon>Sorangiineae</taxon>
        <taxon>Pendulisporaceae</taxon>
        <taxon>Pendulispora</taxon>
    </lineage>
</organism>
<gene>
    <name evidence="2" type="ORF">LZC95_14785</name>
</gene>
<evidence type="ECO:0008006" key="4">
    <source>
        <dbReference type="Google" id="ProtNLM"/>
    </source>
</evidence>
<evidence type="ECO:0000313" key="3">
    <source>
        <dbReference type="Proteomes" id="UP001379533"/>
    </source>
</evidence>
<dbReference type="EMBL" id="CP089982">
    <property type="protein sequence ID" value="WXA98095.1"/>
    <property type="molecule type" value="Genomic_DNA"/>
</dbReference>
<reference evidence="2 3" key="1">
    <citation type="submission" date="2021-12" db="EMBL/GenBank/DDBJ databases">
        <title>Discovery of the Pendulisporaceae a myxobacterial family with distinct sporulation behavior and unique specialized metabolism.</title>
        <authorList>
            <person name="Garcia R."/>
            <person name="Popoff A."/>
            <person name="Bader C.D."/>
            <person name="Loehr J."/>
            <person name="Walesch S."/>
            <person name="Walt C."/>
            <person name="Boldt J."/>
            <person name="Bunk B."/>
            <person name="Haeckl F.J.F.P.J."/>
            <person name="Gunesch A.P."/>
            <person name="Birkelbach J."/>
            <person name="Nuebel U."/>
            <person name="Pietschmann T."/>
            <person name="Bach T."/>
            <person name="Mueller R."/>
        </authorList>
    </citation>
    <scope>NUCLEOTIDE SEQUENCE [LARGE SCALE GENOMIC DNA]</scope>
    <source>
        <strain evidence="2 3">MSr12523</strain>
    </source>
</reference>